<name>A0A5D2BDB5_GOSDA</name>
<proteinExistence type="predicted"/>
<evidence type="ECO:0000313" key="2">
    <source>
        <dbReference type="EMBL" id="TYG54578.1"/>
    </source>
</evidence>
<feature type="compositionally biased region" description="Basic residues" evidence="1">
    <location>
        <begin position="10"/>
        <end position="24"/>
    </location>
</feature>
<organism evidence="2 3">
    <name type="scientific">Gossypium darwinii</name>
    <name type="common">Darwin's cotton</name>
    <name type="synonym">Gossypium barbadense var. darwinii</name>
    <dbReference type="NCBI Taxonomy" id="34276"/>
    <lineage>
        <taxon>Eukaryota</taxon>
        <taxon>Viridiplantae</taxon>
        <taxon>Streptophyta</taxon>
        <taxon>Embryophyta</taxon>
        <taxon>Tracheophyta</taxon>
        <taxon>Spermatophyta</taxon>
        <taxon>Magnoliopsida</taxon>
        <taxon>eudicotyledons</taxon>
        <taxon>Gunneridae</taxon>
        <taxon>Pentapetalae</taxon>
        <taxon>rosids</taxon>
        <taxon>malvids</taxon>
        <taxon>Malvales</taxon>
        <taxon>Malvaceae</taxon>
        <taxon>Malvoideae</taxon>
        <taxon>Gossypium</taxon>
    </lineage>
</organism>
<protein>
    <submittedName>
        <fullName evidence="2">Uncharacterized protein</fullName>
    </submittedName>
</protein>
<sequence length="77" mass="8703">MFLGLDFLKPKPKPSKNPKKKWNKQKLDPPSSVLISVSFSSMKFFTIQRSFSPLGSSKWTSQTPWTGQIQTGLAFVL</sequence>
<evidence type="ECO:0000313" key="3">
    <source>
        <dbReference type="Proteomes" id="UP000323506"/>
    </source>
</evidence>
<feature type="region of interest" description="Disordered" evidence="1">
    <location>
        <begin position="1"/>
        <end position="27"/>
    </location>
</feature>
<accession>A0A5D2BDB5</accession>
<dbReference type="EMBL" id="CM017709">
    <property type="protein sequence ID" value="TYG54578.1"/>
    <property type="molecule type" value="Genomic_DNA"/>
</dbReference>
<evidence type="ECO:0000256" key="1">
    <source>
        <dbReference type="SAM" id="MobiDB-lite"/>
    </source>
</evidence>
<keyword evidence="3" id="KW-1185">Reference proteome</keyword>
<reference evidence="2 3" key="1">
    <citation type="submission" date="2019-06" db="EMBL/GenBank/DDBJ databases">
        <title>WGS assembly of Gossypium darwinii.</title>
        <authorList>
            <person name="Chen Z.J."/>
            <person name="Sreedasyam A."/>
            <person name="Ando A."/>
            <person name="Song Q."/>
            <person name="De L."/>
            <person name="Hulse-Kemp A."/>
            <person name="Ding M."/>
            <person name="Ye W."/>
            <person name="Kirkbride R."/>
            <person name="Jenkins J."/>
            <person name="Plott C."/>
            <person name="Lovell J."/>
            <person name="Lin Y.-M."/>
            <person name="Vaughn R."/>
            <person name="Liu B."/>
            <person name="Li W."/>
            <person name="Simpson S."/>
            <person name="Scheffler B."/>
            <person name="Saski C."/>
            <person name="Grover C."/>
            <person name="Hu G."/>
            <person name="Conover J."/>
            <person name="Carlson J."/>
            <person name="Shu S."/>
            <person name="Boston L."/>
            <person name="Williams M."/>
            <person name="Peterson D."/>
            <person name="Mcgee K."/>
            <person name="Jones D."/>
            <person name="Wendel J."/>
            <person name="Stelly D."/>
            <person name="Grimwood J."/>
            <person name="Schmutz J."/>
        </authorList>
    </citation>
    <scope>NUCLEOTIDE SEQUENCE [LARGE SCALE GENOMIC DNA]</scope>
    <source>
        <strain evidence="2">1808015.09</strain>
    </source>
</reference>
<dbReference type="AlphaFoldDB" id="A0A5D2BDB5"/>
<gene>
    <name evidence="2" type="ORF">ES288_D09G202200v1</name>
</gene>
<dbReference type="Proteomes" id="UP000323506">
    <property type="component" value="Chromosome D09"/>
</dbReference>